<evidence type="ECO:0000256" key="1">
    <source>
        <dbReference type="SAM" id="MobiDB-lite"/>
    </source>
</evidence>
<feature type="non-terminal residue" evidence="2">
    <location>
        <position position="1"/>
    </location>
</feature>
<dbReference type="EMBL" id="RCMV01004482">
    <property type="protein sequence ID" value="KAG3194679.1"/>
    <property type="molecule type" value="Genomic_DNA"/>
</dbReference>
<sequence length="92" mass="10199">EALNLLSLVNYDNKREDLFPPAENAGSRVSSAARPFRARLVGLLNSLEEETTSYRELVVETKERSVSRNGTRPRRQLPCLDAVASTLTPSTP</sequence>
<proteinExistence type="predicted"/>
<evidence type="ECO:0000313" key="2">
    <source>
        <dbReference type="EMBL" id="KAG3194679.1"/>
    </source>
</evidence>
<dbReference type="Proteomes" id="UP000760860">
    <property type="component" value="Unassembled WGS sequence"/>
</dbReference>
<feature type="region of interest" description="Disordered" evidence="1">
    <location>
        <begin position="62"/>
        <end position="92"/>
    </location>
</feature>
<protein>
    <submittedName>
        <fullName evidence="2">Uncharacterized protein</fullName>
    </submittedName>
</protein>
<evidence type="ECO:0000313" key="3">
    <source>
        <dbReference type="Proteomes" id="UP000760860"/>
    </source>
</evidence>
<dbReference type="AlphaFoldDB" id="A0A8T1GYF0"/>
<organism evidence="2 3">
    <name type="scientific">Phytophthora cactorum</name>
    <dbReference type="NCBI Taxonomy" id="29920"/>
    <lineage>
        <taxon>Eukaryota</taxon>
        <taxon>Sar</taxon>
        <taxon>Stramenopiles</taxon>
        <taxon>Oomycota</taxon>
        <taxon>Peronosporomycetes</taxon>
        <taxon>Peronosporales</taxon>
        <taxon>Peronosporaceae</taxon>
        <taxon>Phytophthora</taxon>
    </lineage>
</organism>
<reference evidence="2" key="1">
    <citation type="submission" date="2018-05" db="EMBL/GenBank/DDBJ databases">
        <title>Effector identification in a new, highly contiguous assembly of the strawberry crown rot pathogen Phytophthora cactorum.</title>
        <authorList>
            <person name="Armitage A.D."/>
            <person name="Nellist C.F."/>
            <person name="Bates H."/>
            <person name="Vickerstaff R.J."/>
            <person name="Harrison R.J."/>
        </authorList>
    </citation>
    <scope>NUCLEOTIDE SEQUENCE</scope>
    <source>
        <strain evidence="2">P421</strain>
    </source>
</reference>
<accession>A0A8T1GYF0</accession>
<comment type="caution">
    <text evidence="2">The sequence shown here is derived from an EMBL/GenBank/DDBJ whole genome shotgun (WGS) entry which is preliminary data.</text>
</comment>
<gene>
    <name evidence="2" type="ORF">PC129_g24901</name>
</gene>
<name>A0A8T1GYF0_9STRA</name>